<dbReference type="OrthoDB" id="9802676at2"/>
<comment type="catalytic activity">
    <reaction evidence="7 8">
        <text>adenosine(34) in tRNA + H2O + H(+) = inosine(34) in tRNA + NH4(+)</text>
        <dbReference type="Rhea" id="RHEA:43168"/>
        <dbReference type="Rhea" id="RHEA-COMP:10373"/>
        <dbReference type="Rhea" id="RHEA-COMP:10374"/>
        <dbReference type="ChEBI" id="CHEBI:15377"/>
        <dbReference type="ChEBI" id="CHEBI:15378"/>
        <dbReference type="ChEBI" id="CHEBI:28938"/>
        <dbReference type="ChEBI" id="CHEBI:74411"/>
        <dbReference type="ChEBI" id="CHEBI:82852"/>
        <dbReference type="EC" id="3.5.4.33"/>
    </reaction>
</comment>
<dbReference type="HAMAP" id="MF_00972">
    <property type="entry name" value="tRNA_aden_deaminase"/>
    <property type="match status" value="1"/>
</dbReference>
<comment type="cofactor">
    <cofactor evidence="8">
        <name>Zn(2+)</name>
        <dbReference type="ChEBI" id="CHEBI:29105"/>
    </cofactor>
    <text evidence="8">Binds 1 zinc ion per subunit.</text>
</comment>
<dbReference type="EC" id="3.5.4.33" evidence="8"/>
<keyword evidence="11" id="KW-1185">Reference proteome</keyword>
<dbReference type="eggNOG" id="COG0590">
    <property type="taxonomic scope" value="Bacteria"/>
</dbReference>
<dbReference type="InterPro" id="IPR016192">
    <property type="entry name" value="APOBEC/CMP_deaminase_Zn-bd"/>
</dbReference>
<name>A0A0A5G776_9BACI</name>
<dbReference type="CDD" id="cd01285">
    <property type="entry name" value="nucleoside_deaminase"/>
    <property type="match status" value="1"/>
</dbReference>
<dbReference type="SUPFAM" id="SSF53927">
    <property type="entry name" value="Cytidine deaminase-like"/>
    <property type="match status" value="1"/>
</dbReference>
<dbReference type="GO" id="GO:0002100">
    <property type="term" value="P:tRNA wobble adenosine to inosine editing"/>
    <property type="evidence" value="ECO:0007669"/>
    <property type="project" value="UniProtKB-UniRule"/>
</dbReference>
<evidence type="ECO:0000256" key="4">
    <source>
        <dbReference type="ARBA" id="ARBA00022723"/>
    </source>
</evidence>
<evidence type="ECO:0000259" key="9">
    <source>
        <dbReference type="PROSITE" id="PS51747"/>
    </source>
</evidence>
<evidence type="ECO:0000256" key="3">
    <source>
        <dbReference type="ARBA" id="ARBA00022694"/>
    </source>
</evidence>
<keyword evidence="3 8" id="KW-0819">tRNA processing</keyword>
<dbReference type="STRING" id="1385511.GCA_000425225_03378"/>
<reference evidence="10 11" key="1">
    <citation type="submission" date="2013-08" db="EMBL/GenBank/DDBJ databases">
        <authorList>
            <person name="Huang J."/>
            <person name="Wang G."/>
        </authorList>
    </citation>
    <scope>NUCLEOTIDE SEQUENCE [LARGE SCALE GENOMIC DNA]</scope>
    <source>
        <strain evidence="10 11">BH030004</strain>
    </source>
</reference>
<evidence type="ECO:0000256" key="6">
    <source>
        <dbReference type="ARBA" id="ARBA00022833"/>
    </source>
</evidence>
<feature type="domain" description="CMP/dCMP-type deaminase" evidence="9">
    <location>
        <begin position="1"/>
        <end position="121"/>
    </location>
</feature>
<dbReference type="PROSITE" id="PS00903">
    <property type="entry name" value="CYT_DCMP_DEAMINASES_1"/>
    <property type="match status" value="1"/>
</dbReference>
<dbReference type="EMBL" id="AVPF01000027">
    <property type="protein sequence ID" value="KGX86950.1"/>
    <property type="molecule type" value="Genomic_DNA"/>
</dbReference>
<dbReference type="FunFam" id="3.40.140.10:FF:000005">
    <property type="entry name" value="tRNA-specific adenosine deaminase"/>
    <property type="match status" value="1"/>
</dbReference>
<dbReference type="GO" id="GO:0052717">
    <property type="term" value="F:tRNA-specific adenosine-34 deaminase activity"/>
    <property type="evidence" value="ECO:0007669"/>
    <property type="project" value="UniProtKB-UniRule"/>
</dbReference>
<comment type="similarity">
    <text evidence="1">Belongs to the cytidine and deoxycytidylate deaminase family. ADAT2 subfamily.</text>
</comment>
<protein>
    <recommendedName>
        <fullName evidence="8">tRNA-specific adenosine deaminase</fullName>
        <ecNumber evidence="8">3.5.4.33</ecNumber>
    </recommendedName>
</protein>
<dbReference type="NCBIfam" id="NF008113">
    <property type="entry name" value="PRK10860.1"/>
    <property type="match status" value="1"/>
</dbReference>
<keyword evidence="6 8" id="KW-0862">Zinc</keyword>
<evidence type="ECO:0000256" key="2">
    <source>
        <dbReference type="ARBA" id="ARBA00011738"/>
    </source>
</evidence>
<keyword evidence="4 8" id="KW-0479">Metal-binding</keyword>
<dbReference type="RefSeq" id="WP_027446981.1">
    <property type="nucleotide sequence ID" value="NZ_AULJ01000044.1"/>
</dbReference>
<comment type="subunit">
    <text evidence="2 8">Homodimer.</text>
</comment>
<dbReference type="InterPro" id="IPR002125">
    <property type="entry name" value="CMP_dCMP_dom"/>
</dbReference>
<feature type="binding site" evidence="8">
    <location>
        <position position="52"/>
    </location>
    <ligand>
        <name>Zn(2+)</name>
        <dbReference type="ChEBI" id="CHEBI:29105"/>
        <note>catalytic</note>
    </ligand>
</feature>
<comment type="function">
    <text evidence="8">Catalyzes the deamination of adenosine to inosine at the wobble position 34 of tRNA(Arg2).</text>
</comment>
<keyword evidence="5 8" id="KW-0378">Hydrolase</keyword>
<dbReference type="AlphaFoldDB" id="A0A0A5G776"/>
<gene>
    <name evidence="8" type="primary">tadA</name>
    <name evidence="10" type="ORF">N783_10585</name>
</gene>
<feature type="binding site" evidence="8">
    <location>
        <position position="85"/>
    </location>
    <ligand>
        <name>Zn(2+)</name>
        <dbReference type="ChEBI" id="CHEBI:29105"/>
        <note>catalytic</note>
    </ligand>
</feature>
<evidence type="ECO:0000256" key="7">
    <source>
        <dbReference type="ARBA" id="ARBA00048045"/>
    </source>
</evidence>
<feature type="active site" description="Proton donor" evidence="8">
    <location>
        <position position="54"/>
    </location>
</feature>
<comment type="caution">
    <text evidence="10">The sequence shown here is derived from an EMBL/GenBank/DDBJ whole genome shotgun (WGS) entry which is preliminary data.</text>
</comment>
<dbReference type="InterPro" id="IPR058535">
    <property type="entry name" value="MafB19-deam"/>
</dbReference>
<dbReference type="Proteomes" id="UP000030403">
    <property type="component" value="Unassembled WGS sequence"/>
</dbReference>
<sequence length="155" mass="17376">MNHEEFMELAIKEAEKAEDIGEVPIGAVIVKNGEVIATGHNLRESSQKTSSHAEFIAIERANDVVGSWRLEECTLYVTLEPCPMCAGAILQSRIPTVVFGAYDPKAGCTGSLMNLLGDERFNHQSGVIPEVLHERCSHMLKTFFRKLREEKKRYK</sequence>
<evidence type="ECO:0000313" key="10">
    <source>
        <dbReference type="EMBL" id="KGX86950.1"/>
    </source>
</evidence>
<evidence type="ECO:0000256" key="8">
    <source>
        <dbReference type="HAMAP-Rule" id="MF_00972"/>
    </source>
</evidence>
<accession>A0A0A5G776</accession>
<dbReference type="Pfam" id="PF14437">
    <property type="entry name" value="MafB19-deam"/>
    <property type="match status" value="1"/>
</dbReference>
<dbReference type="InterPro" id="IPR016193">
    <property type="entry name" value="Cytidine_deaminase-like"/>
</dbReference>
<dbReference type="Gene3D" id="3.40.140.10">
    <property type="entry name" value="Cytidine Deaminase, domain 2"/>
    <property type="match status" value="1"/>
</dbReference>
<dbReference type="InterPro" id="IPR028883">
    <property type="entry name" value="tRNA_aden_deaminase"/>
</dbReference>
<evidence type="ECO:0000313" key="11">
    <source>
        <dbReference type="Proteomes" id="UP000030403"/>
    </source>
</evidence>
<feature type="binding site" evidence="8">
    <location>
        <position position="82"/>
    </location>
    <ligand>
        <name>Zn(2+)</name>
        <dbReference type="ChEBI" id="CHEBI:29105"/>
        <note>catalytic</note>
    </ligand>
</feature>
<evidence type="ECO:0000256" key="1">
    <source>
        <dbReference type="ARBA" id="ARBA00010669"/>
    </source>
</evidence>
<dbReference type="PANTHER" id="PTHR11079:SF202">
    <property type="entry name" value="TRNA-SPECIFIC ADENOSINE DEAMINASE"/>
    <property type="match status" value="1"/>
</dbReference>
<dbReference type="GO" id="GO:0008270">
    <property type="term" value="F:zinc ion binding"/>
    <property type="evidence" value="ECO:0007669"/>
    <property type="project" value="UniProtKB-UniRule"/>
</dbReference>
<dbReference type="PANTHER" id="PTHR11079">
    <property type="entry name" value="CYTOSINE DEAMINASE FAMILY MEMBER"/>
    <property type="match status" value="1"/>
</dbReference>
<proteinExistence type="inferred from homology"/>
<evidence type="ECO:0000256" key="5">
    <source>
        <dbReference type="ARBA" id="ARBA00022801"/>
    </source>
</evidence>
<dbReference type="PROSITE" id="PS51747">
    <property type="entry name" value="CYT_DCMP_DEAMINASES_2"/>
    <property type="match status" value="1"/>
</dbReference>
<organism evidence="10 11">
    <name type="scientific">Pontibacillus marinus BH030004 = DSM 16465</name>
    <dbReference type="NCBI Taxonomy" id="1385511"/>
    <lineage>
        <taxon>Bacteria</taxon>
        <taxon>Bacillati</taxon>
        <taxon>Bacillota</taxon>
        <taxon>Bacilli</taxon>
        <taxon>Bacillales</taxon>
        <taxon>Bacillaceae</taxon>
        <taxon>Pontibacillus</taxon>
    </lineage>
</organism>